<dbReference type="RefSeq" id="WP_047316065.1">
    <property type="nucleotide sequence ID" value="NZ_LDPQ01000020.1"/>
</dbReference>
<dbReference type="OrthoDB" id="4753710at2"/>
<evidence type="ECO:0008006" key="6">
    <source>
        <dbReference type="Google" id="ProtNLM"/>
    </source>
</evidence>
<comment type="caution">
    <text evidence="4">The sequence shown here is derived from an EMBL/GenBank/DDBJ whole genome shotgun (WGS) entry which is preliminary data.</text>
</comment>
<dbReference type="Gene3D" id="1.20.1260.20">
    <property type="entry name" value="PPE superfamily"/>
    <property type="match status" value="1"/>
</dbReference>
<evidence type="ECO:0000259" key="2">
    <source>
        <dbReference type="Pfam" id="PF00823"/>
    </source>
</evidence>
<dbReference type="SUPFAM" id="SSF140459">
    <property type="entry name" value="PE/PPE dimer-like"/>
    <property type="match status" value="1"/>
</dbReference>
<dbReference type="GO" id="GO:0052572">
    <property type="term" value="P:response to host immune response"/>
    <property type="evidence" value="ECO:0007669"/>
    <property type="project" value="TreeGrafter"/>
</dbReference>
<name>A0A0I9UFF2_9MYCO</name>
<dbReference type="AlphaFoldDB" id="A0A0I9UFF2"/>
<dbReference type="InterPro" id="IPR038332">
    <property type="entry name" value="PPE_sf"/>
</dbReference>
<evidence type="ECO:0000313" key="4">
    <source>
        <dbReference type="EMBL" id="KLO35165.1"/>
    </source>
</evidence>
<reference evidence="4 5" key="1">
    <citation type="submission" date="2015-05" db="EMBL/GenBank/DDBJ databases">
        <title>Genome sequence of Mycobacterium haemophilum.</title>
        <authorList>
            <person name="Greninger A.L."/>
            <person name="Cunningham G."/>
            <person name="Miller S."/>
        </authorList>
    </citation>
    <scope>NUCLEOTIDE SEQUENCE [LARGE SCALE GENOMIC DNA]</scope>
    <source>
        <strain evidence="5">UC1</strain>
    </source>
</reference>
<sequence length="401" mass="38982">MVLDFAALPPEINSTRMYTGAGAGPMMAAATAWNNLAAELSTTASSWESIVTRLTDEQWTGAGSAAAAAAAQPYMSWLSTTAAAAQQAASQATASAAAYEAAFMATVPPEVVTANRTLLAGLVATNVLGINTPTIMATEAHYAEMWVQDATAMYTYAASSAAAGVLEPLTPATQTTNPGGAALQAAAVSQAAASSPIQGLGSALSSLQNAVSLLANPTALGSNLWGLLPPDVQALGNAVDGLLGTPLIFNGVQQVGVTGAWVVGTAIPTAVSLAHTLGAAAPAVAASDVAGAAGAATAGEAALVNTLAPTGLGGALAAGLGEASAVGGLSVPASWSAATPVTLASATAPLEGSGWTVPNEAGPVTGMPGMPGMAAAAKGAGAYAGPRYGFKPIVMPKQVMV</sequence>
<dbReference type="PANTHER" id="PTHR46766:SF1">
    <property type="entry name" value="GLUTAMINE-RICH PROTEIN 2"/>
    <property type="match status" value="1"/>
</dbReference>
<feature type="domain" description="PPE" evidence="2">
    <location>
        <begin position="4"/>
        <end position="164"/>
    </location>
</feature>
<dbReference type="PATRIC" id="fig|29311.18.peg.2106"/>
<proteinExistence type="inferred from homology"/>
<dbReference type="Pfam" id="PF00823">
    <property type="entry name" value="PPE"/>
    <property type="match status" value="1"/>
</dbReference>
<dbReference type="InterPro" id="IPR022171">
    <property type="entry name" value="PPE_C"/>
</dbReference>
<feature type="domain" description="PPE family C-terminal" evidence="3">
    <location>
        <begin position="317"/>
        <end position="397"/>
    </location>
</feature>
<organism evidence="4 5">
    <name type="scientific">Mycobacterium haemophilum</name>
    <dbReference type="NCBI Taxonomy" id="29311"/>
    <lineage>
        <taxon>Bacteria</taxon>
        <taxon>Bacillati</taxon>
        <taxon>Actinomycetota</taxon>
        <taxon>Actinomycetes</taxon>
        <taxon>Mycobacteriales</taxon>
        <taxon>Mycobacteriaceae</taxon>
        <taxon>Mycobacterium</taxon>
    </lineage>
</organism>
<dbReference type="Proteomes" id="UP000036334">
    <property type="component" value="Unassembled WGS sequence"/>
</dbReference>
<evidence type="ECO:0000259" key="3">
    <source>
        <dbReference type="Pfam" id="PF12484"/>
    </source>
</evidence>
<dbReference type="Pfam" id="PF12484">
    <property type="entry name" value="PPE-SVP"/>
    <property type="match status" value="1"/>
</dbReference>
<dbReference type="PANTHER" id="PTHR46766">
    <property type="entry name" value="GLUTAMINE-RICH PROTEIN 2"/>
    <property type="match status" value="1"/>
</dbReference>
<evidence type="ECO:0000256" key="1">
    <source>
        <dbReference type="ARBA" id="ARBA00010652"/>
    </source>
</evidence>
<dbReference type="STRING" id="1202450.B586_06870"/>
<keyword evidence="5" id="KW-1185">Reference proteome</keyword>
<gene>
    <name evidence="4" type="ORF">ABH38_16815</name>
</gene>
<comment type="similarity">
    <text evidence="1">Belongs to the mycobacterial PPE family.</text>
</comment>
<dbReference type="InterPro" id="IPR000030">
    <property type="entry name" value="PPE_dom"/>
</dbReference>
<dbReference type="EMBL" id="LDPR01000017">
    <property type="protein sequence ID" value="KLO35165.1"/>
    <property type="molecule type" value="Genomic_DNA"/>
</dbReference>
<evidence type="ECO:0000313" key="5">
    <source>
        <dbReference type="Proteomes" id="UP000036334"/>
    </source>
</evidence>
<accession>A0A0I9UFF2</accession>
<protein>
    <recommendedName>
        <fullName evidence="6">PPE family protein</fullName>
    </recommendedName>
</protein>